<evidence type="ECO:0000259" key="5">
    <source>
        <dbReference type="Pfam" id="PF17384"/>
    </source>
</evidence>
<dbReference type="Pfam" id="PF17384">
    <property type="entry name" value="DUF150_C"/>
    <property type="match status" value="1"/>
</dbReference>
<dbReference type="InterPro" id="IPR003728">
    <property type="entry name" value="Ribosome_maturation_RimP"/>
</dbReference>
<evidence type="ECO:0000313" key="7">
    <source>
        <dbReference type="Proteomes" id="UP000316092"/>
    </source>
</evidence>
<feature type="domain" description="Ribosome maturation factor RimP N-terminal" evidence="4">
    <location>
        <begin position="21"/>
        <end position="93"/>
    </location>
</feature>
<keyword evidence="2 3" id="KW-0690">Ribosome biogenesis</keyword>
<dbReference type="Proteomes" id="UP000316092">
    <property type="component" value="Unassembled WGS sequence"/>
</dbReference>
<dbReference type="InterPro" id="IPR028989">
    <property type="entry name" value="RimP_N"/>
</dbReference>
<evidence type="ECO:0000313" key="6">
    <source>
        <dbReference type="EMBL" id="TSA85833.1"/>
    </source>
</evidence>
<evidence type="ECO:0000256" key="2">
    <source>
        <dbReference type="ARBA" id="ARBA00022517"/>
    </source>
</evidence>
<dbReference type="PANTHER" id="PTHR33867:SF1">
    <property type="entry name" value="RIBOSOME MATURATION FACTOR RIMP"/>
    <property type="match status" value="1"/>
</dbReference>
<dbReference type="HAMAP" id="MF_01077">
    <property type="entry name" value="RimP"/>
    <property type="match status" value="1"/>
</dbReference>
<evidence type="ECO:0000259" key="4">
    <source>
        <dbReference type="Pfam" id="PF02576"/>
    </source>
</evidence>
<comment type="subcellular location">
    <subcellularLocation>
        <location evidence="3">Cytoplasm</location>
    </subcellularLocation>
</comment>
<accession>A0A553V042</accession>
<protein>
    <recommendedName>
        <fullName evidence="3">Ribosome maturation factor RimP</fullName>
    </recommendedName>
</protein>
<reference evidence="6 7" key="1">
    <citation type="submission" date="2019-07" db="EMBL/GenBank/DDBJ databases">
        <title>Deinococcus detaillus sp. nov., isolated from humus soil in Antarctica.</title>
        <authorList>
            <person name="Zhang K."/>
        </authorList>
    </citation>
    <scope>NUCLEOTIDE SEQUENCE [LARGE SCALE GENOMIC DNA]</scope>
    <source>
        <strain evidence="6 7">H1</strain>
    </source>
</reference>
<organism evidence="6 7">
    <name type="scientific">Deinococcus detaillensis</name>
    <dbReference type="NCBI Taxonomy" id="2592048"/>
    <lineage>
        <taxon>Bacteria</taxon>
        <taxon>Thermotogati</taxon>
        <taxon>Deinococcota</taxon>
        <taxon>Deinococci</taxon>
        <taxon>Deinococcales</taxon>
        <taxon>Deinococcaceae</taxon>
        <taxon>Deinococcus</taxon>
    </lineage>
</organism>
<dbReference type="GO" id="GO:0000028">
    <property type="term" value="P:ribosomal small subunit assembly"/>
    <property type="evidence" value="ECO:0007669"/>
    <property type="project" value="TreeGrafter"/>
</dbReference>
<sequence>MTTRITTQPSKTQSDNLTRIAEQALSPLGLEVLEVQLQNASGRSPILLIRIDRLDEQPVSVEDLTLGSRTIGAALDELDPIKDEYRLELESPGSKRPLLRARHFERMLGLLTRVRGDGHAFTAPIKAVDGDQVTFDVLGQDVTLSAGTFQANLAEFPAEHR</sequence>
<dbReference type="OrthoDB" id="9805006at2"/>
<dbReference type="GO" id="GO:0005829">
    <property type="term" value="C:cytosol"/>
    <property type="evidence" value="ECO:0007669"/>
    <property type="project" value="TreeGrafter"/>
</dbReference>
<comment type="caution">
    <text evidence="6">The sequence shown here is derived from an EMBL/GenBank/DDBJ whole genome shotgun (WGS) entry which is preliminary data.</text>
</comment>
<name>A0A553V042_9DEIO</name>
<dbReference type="SUPFAM" id="SSF75420">
    <property type="entry name" value="YhbC-like, N-terminal domain"/>
    <property type="match status" value="1"/>
</dbReference>
<dbReference type="AlphaFoldDB" id="A0A553V042"/>
<dbReference type="InterPro" id="IPR035956">
    <property type="entry name" value="RimP_N_sf"/>
</dbReference>
<keyword evidence="1 3" id="KW-0963">Cytoplasm</keyword>
<dbReference type="EMBL" id="VKDB01000007">
    <property type="protein sequence ID" value="TSA85833.1"/>
    <property type="molecule type" value="Genomic_DNA"/>
</dbReference>
<dbReference type="InterPro" id="IPR028998">
    <property type="entry name" value="RimP_C"/>
</dbReference>
<evidence type="ECO:0000256" key="3">
    <source>
        <dbReference type="HAMAP-Rule" id="MF_01077"/>
    </source>
</evidence>
<dbReference type="RefSeq" id="WP_143720451.1">
    <property type="nucleotide sequence ID" value="NZ_VKDB01000007.1"/>
</dbReference>
<dbReference type="PANTHER" id="PTHR33867">
    <property type="entry name" value="RIBOSOME MATURATION FACTOR RIMP"/>
    <property type="match status" value="1"/>
</dbReference>
<feature type="domain" description="Ribosome maturation factor RimP C-terminal" evidence="5">
    <location>
        <begin position="98"/>
        <end position="144"/>
    </location>
</feature>
<dbReference type="NCBIfam" id="NF011239">
    <property type="entry name" value="PRK14645.1"/>
    <property type="match status" value="1"/>
</dbReference>
<proteinExistence type="inferred from homology"/>
<gene>
    <name evidence="3 6" type="primary">rimP</name>
    <name evidence="6" type="ORF">FNU79_08570</name>
</gene>
<dbReference type="Gene3D" id="3.30.300.70">
    <property type="entry name" value="RimP-like superfamily, N-terminal"/>
    <property type="match status" value="1"/>
</dbReference>
<evidence type="ECO:0000256" key="1">
    <source>
        <dbReference type="ARBA" id="ARBA00022490"/>
    </source>
</evidence>
<dbReference type="GO" id="GO:0006412">
    <property type="term" value="P:translation"/>
    <property type="evidence" value="ECO:0007669"/>
    <property type="project" value="TreeGrafter"/>
</dbReference>
<dbReference type="Pfam" id="PF02576">
    <property type="entry name" value="RimP_N"/>
    <property type="match status" value="1"/>
</dbReference>
<comment type="similarity">
    <text evidence="3">Belongs to the RimP family.</text>
</comment>
<keyword evidence="7" id="KW-1185">Reference proteome</keyword>
<comment type="function">
    <text evidence="3">Required for maturation of 30S ribosomal subunits.</text>
</comment>